<evidence type="ECO:0000313" key="2">
    <source>
        <dbReference type="EMBL" id="TDU32024.1"/>
    </source>
</evidence>
<evidence type="ECO:0000256" key="1">
    <source>
        <dbReference type="SAM" id="MobiDB-lite"/>
    </source>
</evidence>
<dbReference type="Proteomes" id="UP000295341">
    <property type="component" value="Unassembled WGS sequence"/>
</dbReference>
<feature type="compositionally biased region" description="Low complexity" evidence="1">
    <location>
        <begin position="175"/>
        <end position="187"/>
    </location>
</feature>
<keyword evidence="3" id="KW-1185">Reference proteome</keyword>
<gene>
    <name evidence="2" type="ORF">DFR24_1412</name>
</gene>
<proteinExistence type="predicted"/>
<comment type="caution">
    <text evidence="2">The sequence shown here is derived from an EMBL/GenBank/DDBJ whole genome shotgun (WGS) entry which is preliminary data.</text>
</comment>
<feature type="region of interest" description="Disordered" evidence="1">
    <location>
        <begin position="1"/>
        <end position="20"/>
    </location>
</feature>
<feature type="compositionally biased region" description="Basic and acidic residues" evidence="1">
    <location>
        <begin position="159"/>
        <end position="171"/>
    </location>
</feature>
<protein>
    <submittedName>
        <fullName evidence="2">Uncharacterized protein</fullName>
    </submittedName>
</protein>
<organism evidence="2 3">
    <name type="scientific">Panacagrimonas perspica</name>
    <dbReference type="NCBI Taxonomy" id="381431"/>
    <lineage>
        <taxon>Bacteria</taxon>
        <taxon>Pseudomonadati</taxon>
        <taxon>Pseudomonadota</taxon>
        <taxon>Gammaproteobacteria</taxon>
        <taxon>Nevskiales</taxon>
        <taxon>Nevskiaceae</taxon>
        <taxon>Panacagrimonas</taxon>
    </lineage>
</organism>
<accession>A0A4R7PCZ9</accession>
<dbReference type="EMBL" id="SOBT01000008">
    <property type="protein sequence ID" value="TDU32024.1"/>
    <property type="molecule type" value="Genomic_DNA"/>
</dbReference>
<name>A0A4R7PCZ9_9GAMM</name>
<feature type="region of interest" description="Disordered" evidence="1">
    <location>
        <begin position="92"/>
        <end position="112"/>
    </location>
</feature>
<sequence>MRASGTTERRAQRRKEKKERTQRLFVISLSRRDGPSLSSSLRPFFSLCAFALAVLAQTRRPTTTVARTAPRIGWLALALGVLSLNVHAAEAPPAKPATKQDTRPAQIQKDPLPLDTTTIKGQQGLPKVLNIVPWKRPDKSGMPGRPSMSLVDEALSPLDRGETRRQLRYENDLQATAAPAAATTESK</sequence>
<evidence type="ECO:0000313" key="3">
    <source>
        <dbReference type="Proteomes" id="UP000295341"/>
    </source>
</evidence>
<feature type="region of interest" description="Disordered" evidence="1">
    <location>
        <begin position="133"/>
        <end position="187"/>
    </location>
</feature>
<dbReference type="AlphaFoldDB" id="A0A4R7PCZ9"/>
<reference evidence="2 3" key="1">
    <citation type="submission" date="2019-03" db="EMBL/GenBank/DDBJ databases">
        <title>Genomic Encyclopedia of Type Strains, Phase IV (KMG-IV): sequencing the most valuable type-strain genomes for metagenomic binning, comparative biology and taxonomic classification.</title>
        <authorList>
            <person name="Goeker M."/>
        </authorList>
    </citation>
    <scope>NUCLEOTIDE SEQUENCE [LARGE SCALE GENOMIC DNA]</scope>
    <source>
        <strain evidence="2 3">DSM 26377</strain>
    </source>
</reference>